<dbReference type="SUPFAM" id="SSF47616">
    <property type="entry name" value="GST C-terminal domain-like"/>
    <property type="match status" value="1"/>
</dbReference>
<dbReference type="Proteomes" id="UP000070700">
    <property type="component" value="Unassembled WGS sequence"/>
</dbReference>
<name>A0A194XD91_MOLSC</name>
<evidence type="ECO:0000259" key="3">
    <source>
        <dbReference type="PROSITE" id="PS50405"/>
    </source>
</evidence>
<proteinExistence type="inferred from homology"/>
<dbReference type="PANTHER" id="PTHR31212:SF5">
    <property type="entry name" value="ISOCHORISMATASE FAMILY PROTEIN FAMILY (AFU_ORTHOLOGUE AFUA_3G14500)"/>
    <property type="match status" value="1"/>
</dbReference>
<dbReference type="Pfam" id="PF13532">
    <property type="entry name" value="2OG-FeII_Oxy_2"/>
    <property type="match status" value="1"/>
</dbReference>
<dbReference type="InterPro" id="IPR027450">
    <property type="entry name" value="AlkB-like"/>
</dbReference>
<dbReference type="Pfam" id="PF24470">
    <property type="entry name" value="Thiored_Isochorism"/>
    <property type="match status" value="1"/>
</dbReference>
<dbReference type="Gene3D" id="3.40.50.850">
    <property type="entry name" value="Isochorismatase-like"/>
    <property type="match status" value="1"/>
</dbReference>
<evidence type="ECO:0000313" key="6">
    <source>
        <dbReference type="Proteomes" id="UP000070700"/>
    </source>
</evidence>
<dbReference type="InterPro" id="IPR010987">
    <property type="entry name" value="Glutathione-S-Trfase_C-like"/>
</dbReference>
<dbReference type="GO" id="GO:0016787">
    <property type="term" value="F:hydrolase activity"/>
    <property type="evidence" value="ECO:0007669"/>
    <property type="project" value="UniProtKB-KW"/>
</dbReference>
<dbReference type="PROSITE" id="PS51471">
    <property type="entry name" value="FE2OG_OXY"/>
    <property type="match status" value="1"/>
</dbReference>
<feature type="compositionally biased region" description="Low complexity" evidence="2">
    <location>
        <begin position="286"/>
        <end position="303"/>
    </location>
</feature>
<keyword evidence="6" id="KW-1185">Reference proteome</keyword>
<evidence type="ECO:0000259" key="4">
    <source>
        <dbReference type="PROSITE" id="PS51471"/>
    </source>
</evidence>
<dbReference type="EMBL" id="KQ947413">
    <property type="protein sequence ID" value="KUJ18145.1"/>
    <property type="molecule type" value="Genomic_DNA"/>
</dbReference>
<dbReference type="SUPFAM" id="SSF51197">
    <property type="entry name" value="Clavaminate synthase-like"/>
    <property type="match status" value="1"/>
</dbReference>
<evidence type="ECO:0000256" key="1">
    <source>
        <dbReference type="ARBA" id="ARBA00006336"/>
    </source>
</evidence>
<dbReference type="Pfam" id="PF00857">
    <property type="entry name" value="Isochorismatase"/>
    <property type="match status" value="1"/>
</dbReference>
<feature type="domain" description="Fe2OG dioxygenase" evidence="4">
    <location>
        <begin position="557"/>
        <end position="679"/>
    </location>
</feature>
<evidence type="ECO:0000256" key="2">
    <source>
        <dbReference type="SAM" id="MobiDB-lite"/>
    </source>
</evidence>
<organism evidence="5 6">
    <name type="scientific">Mollisia scopiformis</name>
    <name type="common">Conifer needle endophyte fungus</name>
    <name type="synonym">Phialocephala scopiformis</name>
    <dbReference type="NCBI Taxonomy" id="149040"/>
    <lineage>
        <taxon>Eukaryota</taxon>
        <taxon>Fungi</taxon>
        <taxon>Dikarya</taxon>
        <taxon>Ascomycota</taxon>
        <taxon>Pezizomycotina</taxon>
        <taxon>Leotiomycetes</taxon>
        <taxon>Helotiales</taxon>
        <taxon>Mollisiaceae</taxon>
        <taxon>Mollisia</taxon>
    </lineage>
</organism>
<dbReference type="InterPro" id="IPR004046">
    <property type="entry name" value="GST_C"/>
</dbReference>
<dbReference type="Pfam" id="PF14497">
    <property type="entry name" value="GST_C_3"/>
    <property type="match status" value="1"/>
</dbReference>
<feature type="compositionally biased region" description="Basic residues" evidence="2">
    <location>
        <begin position="375"/>
        <end position="391"/>
    </location>
</feature>
<dbReference type="CDD" id="cd00431">
    <property type="entry name" value="cysteine_hydrolases"/>
    <property type="match status" value="1"/>
</dbReference>
<dbReference type="InterPro" id="IPR036380">
    <property type="entry name" value="Isochorismatase-like_sf"/>
</dbReference>
<feature type="domain" description="GST C-terminal" evidence="3">
    <location>
        <begin position="799"/>
        <end position="940"/>
    </location>
</feature>
<dbReference type="CDD" id="cd00299">
    <property type="entry name" value="GST_C_family"/>
    <property type="match status" value="1"/>
</dbReference>
<comment type="similarity">
    <text evidence="1">Belongs to the isochorismatase family.</text>
</comment>
<dbReference type="GO" id="GO:0051213">
    <property type="term" value="F:dioxygenase activity"/>
    <property type="evidence" value="ECO:0007669"/>
    <property type="project" value="InterPro"/>
</dbReference>
<dbReference type="PROSITE" id="PS50405">
    <property type="entry name" value="GST_CTER"/>
    <property type="match status" value="1"/>
</dbReference>
<dbReference type="GO" id="GO:0006307">
    <property type="term" value="P:DNA alkylation repair"/>
    <property type="evidence" value="ECO:0007669"/>
    <property type="project" value="InterPro"/>
</dbReference>
<dbReference type="AlphaFoldDB" id="A0A194XD91"/>
<dbReference type="InterPro" id="IPR057088">
    <property type="entry name" value="GLRG_09195_Thiored"/>
</dbReference>
<dbReference type="Gene3D" id="2.60.120.590">
    <property type="entry name" value="Alpha-ketoglutarate-dependent dioxygenase AlkB-like"/>
    <property type="match status" value="1"/>
</dbReference>
<dbReference type="OrthoDB" id="445341at2759"/>
<evidence type="ECO:0000313" key="5">
    <source>
        <dbReference type="EMBL" id="KUJ18145.1"/>
    </source>
</evidence>
<dbReference type="SUPFAM" id="SSF52499">
    <property type="entry name" value="Isochorismatase-like hydrolases"/>
    <property type="match status" value="1"/>
</dbReference>
<feature type="region of interest" description="Disordered" evidence="2">
    <location>
        <begin position="274"/>
        <end position="401"/>
    </location>
</feature>
<dbReference type="InterPro" id="IPR036282">
    <property type="entry name" value="Glutathione-S-Trfase_C_sf"/>
</dbReference>
<gene>
    <name evidence="5" type="ORF">LY89DRAFT_644084</name>
</gene>
<dbReference type="InterPro" id="IPR005123">
    <property type="entry name" value="Oxoglu/Fe-dep_dioxygenase_dom"/>
</dbReference>
<dbReference type="InterPro" id="IPR032854">
    <property type="entry name" value="ALKBH3"/>
</dbReference>
<dbReference type="GeneID" id="28821546"/>
<keyword evidence="5" id="KW-0378">Hydrolase</keyword>
<dbReference type="KEGG" id="psco:LY89DRAFT_644084"/>
<dbReference type="InParanoid" id="A0A194XD91"/>
<dbReference type="RefSeq" id="XP_018072500.1">
    <property type="nucleotide sequence ID" value="XM_018211820.1"/>
</dbReference>
<dbReference type="InterPro" id="IPR037151">
    <property type="entry name" value="AlkB-like_sf"/>
</dbReference>
<dbReference type="PANTHER" id="PTHR31212">
    <property type="entry name" value="ALPHA-KETOGLUTARATE-DEPENDENT DIOXYGENASE ALKB HOMOLOG 3"/>
    <property type="match status" value="1"/>
</dbReference>
<sequence>MFEIDENNLPFVRTRQALLLLDLQNDFVSTGGILPVEQPPDFLDRTLKLLPEFRTSGNIIWIRTVFEASRPINEPVGDSESVITDNELDPKHRGGDAHLRARLRPSQRLIERHRRIAEANGIPLEGDAAIEVEEEEQEEMEVEETYLTLRPKQLPQAVLPTSPGTNFSQAASMRIDGKKDLIFQKTWYSAFKDGSLVQTLRAKFVTEIYLCGALTNISVFATAMDAARHGYAITIVEDCLGYRSKARHDEALRRLVEFAGCEIISSEELIEDLQQKARRHQTPPRKNQNQNQNQWPQAKAKAASSSTGIENLMASLNLRPDGTSTPGHKAVPTGSQDDVAATETGDSESHPSEEWSLPAKPTSITTAADVDGKKRERVKTKIKTRRRHSKSAPKEATEGSSIISIGQTSPISATLLAATQALEKLPNSFLSEHKQSVDAATSHSLKHTGLEPDIPRQDNIDAAPIAYCEGDTTVVHNLLDEDAADGIFEKLRDEVRWQRMSHQGGEVPRLVAVQGDIDHDGSIPIYRHPADESPALLPFSPTVSLIKAQAEKKLGHALNHVLIQYYRDSTDHITEHSDKTLDIVRNTFICNVSLGAQRTMTFRTKRPLKGTAEAEAAAGKPREVQRVQLPHNSMAKVGLVTNMRWLHAIRPDKRMAWEKSPEELAYDCGRISLTFRLIGTFLSKDQTKIWGQGAVAKSKDKAKPVINGDAAESEKMIRAFSKENFSSEFDWESIYGAGLDVLHISNWSKLILSGDFVADLRVKLMLAEYGITWVESRSSAAFNWKDGPPCKDPEPSSASPIKFVDNDSSQSTVVGDMAIMLYLDSVYGPKPVVNGPDLAKQFTRLQQAGELLKKWRTAPFDLEPFRQEMAIWDAFATEASYIAGSGLSIADFALWPVLEEIRREWKDIEGFDNIVAYYDRVRNRDSVVKVLGAREQTNDAGKA</sequence>
<dbReference type="STRING" id="149040.A0A194XD91"/>
<protein>
    <submittedName>
        <fullName evidence="5">Isochorismatase hydrolase</fullName>
    </submittedName>
</protein>
<accession>A0A194XD91</accession>
<dbReference type="Gene3D" id="1.20.1050.10">
    <property type="match status" value="1"/>
</dbReference>
<dbReference type="InterPro" id="IPR000868">
    <property type="entry name" value="Isochorismatase-like_dom"/>
</dbReference>
<reference evidence="5 6" key="1">
    <citation type="submission" date="2015-10" db="EMBL/GenBank/DDBJ databases">
        <title>Full genome of DAOMC 229536 Phialocephala scopiformis, a fungal endophyte of spruce producing the potent anti-insectan compound rugulosin.</title>
        <authorList>
            <consortium name="DOE Joint Genome Institute"/>
            <person name="Walker A.K."/>
            <person name="Frasz S.L."/>
            <person name="Seifert K.A."/>
            <person name="Miller J.D."/>
            <person name="Mondo S.J."/>
            <person name="Labutti K."/>
            <person name="Lipzen A."/>
            <person name="Dockter R."/>
            <person name="Kennedy M."/>
            <person name="Grigoriev I.V."/>
            <person name="Spatafora J.W."/>
        </authorList>
    </citation>
    <scope>NUCLEOTIDE SEQUENCE [LARGE SCALE GENOMIC DNA]</scope>
    <source>
        <strain evidence="5 6">CBS 120377</strain>
    </source>
</reference>